<name>F6FZZ2_RALS8</name>
<reference evidence="2 3" key="1">
    <citation type="journal article" date="2011" name="J. Bacteriol.">
        <title>Complete genome sequence of the plant pathogen Ralstonia solanacearum strain Po82.</title>
        <authorList>
            <person name="Xu J."/>
            <person name="Zheng H.J."/>
            <person name="Liu L."/>
            <person name="Pan Z.C."/>
            <person name="Prior P."/>
            <person name="Tang B."/>
            <person name="Xu J.S."/>
            <person name="Zhang H."/>
            <person name="Tian Q."/>
            <person name="Zhang L.Q."/>
            <person name="Feng J."/>
        </authorList>
    </citation>
    <scope>NUCLEOTIDE SEQUENCE [LARGE SCALE GENOMIC DNA]</scope>
    <source>
        <strain evidence="2 3">Po82</strain>
    </source>
</reference>
<evidence type="ECO:0000313" key="2">
    <source>
        <dbReference type="EMBL" id="AEG68575.1"/>
    </source>
</evidence>
<dbReference type="PATRIC" id="fig|1031711.3.peg.1250"/>
<organism evidence="2 3">
    <name type="scientific">Ralstonia solanacearum (strain Po82)</name>
    <dbReference type="NCBI Taxonomy" id="1031711"/>
    <lineage>
        <taxon>Bacteria</taxon>
        <taxon>Pseudomonadati</taxon>
        <taxon>Pseudomonadota</taxon>
        <taxon>Betaproteobacteria</taxon>
        <taxon>Burkholderiales</taxon>
        <taxon>Burkholderiaceae</taxon>
        <taxon>Ralstonia</taxon>
        <taxon>Ralstonia solanacearum species complex</taxon>
    </lineage>
</organism>
<dbReference type="AlphaFoldDB" id="F6FZZ2"/>
<dbReference type="HOGENOM" id="CLU_2790999_0_0_4"/>
<gene>
    <name evidence="2" type="ordered locus">RSPO_c01274</name>
</gene>
<dbReference type="KEGG" id="rsn:RSPO_c01274"/>
<feature type="region of interest" description="Disordered" evidence="1">
    <location>
        <begin position="40"/>
        <end position="68"/>
    </location>
</feature>
<proteinExistence type="predicted"/>
<dbReference type="Proteomes" id="UP000007953">
    <property type="component" value="Chromosome"/>
</dbReference>
<evidence type="ECO:0000256" key="1">
    <source>
        <dbReference type="SAM" id="MobiDB-lite"/>
    </source>
</evidence>
<accession>F6FZZ2</accession>
<evidence type="ECO:0000313" key="3">
    <source>
        <dbReference type="Proteomes" id="UP000007953"/>
    </source>
</evidence>
<dbReference type="EMBL" id="CP002819">
    <property type="protein sequence ID" value="AEG68575.1"/>
    <property type="molecule type" value="Genomic_DNA"/>
</dbReference>
<sequence length="68" mass="7705">MRYLGEQRVDIRQAAHIILNNHHNSAADHTDVVQNVGARTPLPPALPRPAQTRSTLPRAWRNPRPKLL</sequence>
<protein>
    <submittedName>
        <fullName evidence="2">Uncharacterized protein</fullName>
    </submittedName>
</protein>